<dbReference type="Gene3D" id="3.40.50.12780">
    <property type="entry name" value="N-terminal domain of ligase-like"/>
    <property type="match status" value="1"/>
</dbReference>
<dbReference type="Pfam" id="PF23562">
    <property type="entry name" value="AMP-binding_C_3"/>
    <property type="match status" value="1"/>
</dbReference>
<protein>
    <recommendedName>
        <fullName evidence="3">Carrier domain-containing protein</fullName>
    </recommendedName>
</protein>
<accession>A0A2G5HTT0</accession>
<dbReference type="InterPro" id="IPR020845">
    <property type="entry name" value="AMP-binding_CS"/>
</dbReference>
<dbReference type="OrthoDB" id="429813at2759"/>
<dbReference type="Gene3D" id="3.40.50.720">
    <property type="entry name" value="NAD(P)-binding Rossmann-like Domain"/>
    <property type="match status" value="1"/>
</dbReference>
<dbReference type="EMBL" id="LKMD01000103">
    <property type="protein sequence ID" value="PIA95939.1"/>
    <property type="molecule type" value="Genomic_DNA"/>
</dbReference>
<dbReference type="Pfam" id="PF07993">
    <property type="entry name" value="NAD_binding_4"/>
    <property type="match status" value="1"/>
</dbReference>
<dbReference type="SMART" id="SM00823">
    <property type="entry name" value="PKS_PP"/>
    <property type="match status" value="1"/>
</dbReference>
<dbReference type="Gene3D" id="1.10.1200.10">
    <property type="entry name" value="ACP-like"/>
    <property type="match status" value="1"/>
</dbReference>
<evidence type="ECO:0000313" key="5">
    <source>
        <dbReference type="EMBL" id="WPB06744.1"/>
    </source>
</evidence>
<dbReference type="InterPro" id="IPR042099">
    <property type="entry name" value="ANL_N_sf"/>
</dbReference>
<dbReference type="InterPro" id="IPR020806">
    <property type="entry name" value="PKS_PP-bd"/>
</dbReference>
<dbReference type="PANTHER" id="PTHR43439">
    <property type="entry name" value="PHENYLACETATE-COENZYME A LIGASE"/>
    <property type="match status" value="1"/>
</dbReference>
<dbReference type="InterPro" id="IPR036291">
    <property type="entry name" value="NAD(P)-bd_dom_sf"/>
</dbReference>
<feature type="domain" description="Carrier" evidence="3">
    <location>
        <begin position="558"/>
        <end position="634"/>
    </location>
</feature>
<dbReference type="PROSITE" id="PS00012">
    <property type="entry name" value="PHOSPHOPANTETHEINE"/>
    <property type="match status" value="1"/>
</dbReference>
<dbReference type="Proteomes" id="UP000230605">
    <property type="component" value="Chromosome 8"/>
</dbReference>
<proteinExistence type="predicted"/>
<dbReference type="EMBL" id="CP134191">
    <property type="protein sequence ID" value="WPB06744.1"/>
    <property type="molecule type" value="Genomic_DNA"/>
</dbReference>
<dbReference type="PROSITE" id="PS00455">
    <property type="entry name" value="AMP_BINDING"/>
    <property type="match status" value="1"/>
</dbReference>
<dbReference type="InterPro" id="IPR036736">
    <property type="entry name" value="ACP-like_sf"/>
</dbReference>
<dbReference type="Pfam" id="PF00550">
    <property type="entry name" value="PP-binding"/>
    <property type="match status" value="1"/>
</dbReference>
<reference evidence="5 7" key="2">
    <citation type="submission" date="2023-09" db="EMBL/GenBank/DDBJ databases">
        <title>Complete-Gapless Cercospora beticola genome.</title>
        <authorList>
            <person name="Wyatt N.A."/>
            <person name="Spanner R.E."/>
            <person name="Bolton M.D."/>
        </authorList>
    </citation>
    <scope>NUCLEOTIDE SEQUENCE [LARGE SCALE GENOMIC DNA]</scope>
    <source>
        <strain evidence="5">Cb09-40</strain>
    </source>
</reference>
<sequence length="1045" mass="114738">MTVGYFDNDSTNDREVKSLPLVVDELAREYSDHVWMKLPKDAELTTGWRDITYKELGNAVDGMARWMGRVFGIGRRATDVAAYIGLNDVRYAVAQVGLIKAGYMTLLPSPRNSQEGQASLFSTTKCKYLLYSEGVDAYVETIKSAVPGVQAVRIPSFDELVQQGAKATTPYPGAYGNRVDDKVLILHTSGSTGLPKPIYHTNGSIDTLGQLRNVPAPKGRQNNMNALFATEELLFAMAPFFHMMGTVVVWTSLLCRRPVCYAPPTKPPTPDLIIKCLNQTKPDVALAPPSVIEEIVEAPGGLDAISHLKFVFYGGGPLANGTGDKINQVSRVVAVIGSTEAGLVPARITEDKDDWNYFEWSPGCGVDMEKDGEGLHEMTIKPADKRVQAIFHTFPDISEWRTKDLFEEHPKRKGLWTYRGRKDDVLVLSNGEKFNPVGFEKTLESYAAIKGALVVGQARFQTGLIIEPEWHLVKHDDPAELVDELWPLVERANAAAPAHGRVWKSKIAITKRERPFKRAPKGSIVRRQTQELYKNEIDALYSNEGSDNELGPLSRDVDAAGAKEYLRRACKAKDFAIPEDASDDTDIFSYGIDSLQVMALSSTLSHATGTSVSPRVIYSNPTINGLAQYLSHGNDGDALAGAQQTSREEIMEKMIQKYTSDLSAESARESVSRPDKHTVVLTGSTGSLGNHILQELIASPDVAHIYALNRSEDAGSRQAKQFEDRGIAADFSKVTFLATNFGKDHFAILDSTYNEMLQSVDIFIHNAWAVDFNKTLPTYEEAHIAGTRRVIDFSLASTHNAHIIFISSIASVGNWFASNPNDKLVPERLSSTHSVALPQDYGESKHVASTILAHAAETTHTPVTIVRAGQLAGSAKSTSPWNRHEWLPSLILTSSSLNLIPSTLGTQDTIDWVPMDLAAKSVFEISTTSSSTTSSLTQVTHLVNPHTSTWQTSLLPTIHSRLSSAKIVPYSDWLENLKATPVTPEELEKKPGLKILDFYEALQAEGGGGLPPMDTVETQKVSETVRTMPAIDGKMMEKWLGEWGL</sequence>
<name>A0A2G5HTT0_CERBT</name>
<evidence type="ECO:0000256" key="1">
    <source>
        <dbReference type="ARBA" id="ARBA00022450"/>
    </source>
</evidence>
<gene>
    <name evidence="4" type="ORF">CB0940_10047</name>
    <name evidence="5" type="ORF">RHO25_011404</name>
</gene>
<keyword evidence="7" id="KW-1185">Reference proteome</keyword>
<evidence type="ECO:0000256" key="2">
    <source>
        <dbReference type="ARBA" id="ARBA00022553"/>
    </source>
</evidence>
<dbReference type="GO" id="GO:0031177">
    <property type="term" value="F:phosphopantetheine binding"/>
    <property type="evidence" value="ECO:0007669"/>
    <property type="project" value="InterPro"/>
</dbReference>
<dbReference type="Proteomes" id="UP001302367">
    <property type="component" value="Chromosome 8"/>
</dbReference>
<dbReference type="InterPro" id="IPR013120">
    <property type="entry name" value="FAR_NAD-bd"/>
</dbReference>
<dbReference type="Pfam" id="PF00501">
    <property type="entry name" value="AMP-binding"/>
    <property type="match status" value="1"/>
</dbReference>
<dbReference type="PROSITE" id="PS50075">
    <property type="entry name" value="CARRIER"/>
    <property type="match status" value="1"/>
</dbReference>
<dbReference type="SUPFAM" id="SSF56801">
    <property type="entry name" value="Acetyl-CoA synthetase-like"/>
    <property type="match status" value="1"/>
</dbReference>
<dbReference type="SUPFAM" id="SSF47336">
    <property type="entry name" value="ACP-like"/>
    <property type="match status" value="1"/>
</dbReference>
<evidence type="ECO:0000313" key="7">
    <source>
        <dbReference type="Proteomes" id="UP001302367"/>
    </source>
</evidence>
<dbReference type="SUPFAM" id="SSF51735">
    <property type="entry name" value="NAD(P)-binding Rossmann-fold domains"/>
    <property type="match status" value="1"/>
</dbReference>
<organism evidence="4 6">
    <name type="scientific">Cercospora beticola</name>
    <name type="common">Sugarbeet leaf spot fungus</name>
    <dbReference type="NCBI Taxonomy" id="122368"/>
    <lineage>
        <taxon>Eukaryota</taxon>
        <taxon>Fungi</taxon>
        <taxon>Dikarya</taxon>
        <taxon>Ascomycota</taxon>
        <taxon>Pezizomycotina</taxon>
        <taxon>Dothideomycetes</taxon>
        <taxon>Dothideomycetidae</taxon>
        <taxon>Mycosphaerellales</taxon>
        <taxon>Mycosphaerellaceae</taxon>
        <taxon>Cercospora</taxon>
    </lineage>
</organism>
<dbReference type="AlphaFoldDB" id="A0A2G5HTT0"/>
<dbReference type="InterPro" id="IPR009081">
    <property type="entry name" value="PP-bd_ACP"/>
</dbReference>
<evidence type="ECO:0000313" key="6">
    <source>
        <dbReference type="Proteomes" id="UP000230605"/>
    </source>
</evidence>
<evidence type="ECO:0000259" key="3">
    <source>
        <dbReference type="PROSITE" id="PS50075"/>
    </source>
</evidence>
<keyword evidence="2" id="KW-0597">Phosphoprotein</keyword>
<evidence type="ECO:0000313" key="4">
    <source>
        <dbReference type="EMBL" id="PIA95939.1"/>
    </source>
</evidence>
<dbReference type="InterPro" id="IPR006162">
    <property type="entry name" value="Ppantetheine_attach_site"/>
</dbReference>
<reference evidence="4 6" key="1">
    <citation type="submission" date="2015-10" db="EMBL/GenBank/DDBJ databases">
        <title>The cercosporin biosynthetic gene cluster was horizontally transferred to several fungal lineages and shown to be expanded in Cercospora beticola based on microsynteny with recipient genomes.</title>
        <authorList>
            <person name="De Jonge R."/>
            <person name="Ebert M.K."/>
            <person name="Suttle J.C."/>
            <person name="Jurick Ii W.M."/>
            <person name="Secor G.A."/>
            <person name="Thomma B.P."/>
            <person name="Van De Peer Y."/>
            <person name="Bolton M.D."/>
        </authorList>
    </citation>
    <scope>NUCLEOTIDE SEQUENCE [LARGE SCALE GENOMIC DNA]</scope>
    <source>
        <strain evidence="4 6">09-40</strain>
    </source>
</reference>
<dbReference type="InterPro" id="IPR000873">
    <property type="entry name" value="AMP-dep_synth/lig_dom"/>
</dbReference>
<keyword evidence="1" id="KW-0596">Phosphopantetheine</keyword>
<dbReference type="PANTHER" id="PTHR43439:SF2">
    <property type="entry name" value="ENZYME, PUTATIVE (JCVI)-RELATED"/>
    <property type="match status" value="1"/>
</dbReference>
<dbReference type="InterPro" id="IPR051414">
    <property type="entry name" value="Adenylate-forming_Reductase"/>
</dbReference>